<name>A0A099D4G8_9ACTN</name>
<reference evidence="2 3" key="1">
    <citation type="journal article" date="2014" name="PLoS ONE">
        <title>Identification and Characterization of a New Erythromycin Biosynthetic Gene Cluster in Actinopolyspora erythraea YIM90600, a Novel Erythronolide-Producing Halophilic Actinomycete Isolated from Salt Field.</title>
        <authorList>
            <person name="Chen D."/>
            <person name="Feng J."/>
            <person name="Huang L."/>
            <person name="Zhang Q."/>
            <person name="Wu J."/>
            <person name="Zhu X."/>
            <person name="Duan Y."/>
            <person name="Xu Z."/>
        </authorList>
    </citation>
    <scope>NUCLEOTIDE SEQUENCE [LARGE SCALE GENOMIC DNA]</scope>
    <source>
        <strain evidence="2 3">YIM90600</strain>
    </source>
</reference>
<dbReference type="RefSeq" id="WP_052428407.1">
    <property type="nucleotide sequence ID" value="NZ_CP022752.1"/>
</dbReference>
<dbReference type="HOGENOM" id="CLU_182305_0_0_11"/>
<dbReference type="eggNOG" id="ENOG50331DW">
    <property type="taxonomic scope" value="Bacteria"/>
</dbReference>
<proteinExistence type="predicted"/>
<dbReference type="Proteomes" id="UP000029737">
    <property type="component" value="Unassembled WGS sequence"/>
</dbReference>
<keyword evidence="3" id="KW-1185">Reference proteome</keyword>
<sequence length="82" mass="8602">MSRTSAELNHREHATLRAVAEGRVEMSQGSEPDLFVDGACCCDQVTAHHLAHDGLLEPGGSAIGGARVRAVLTESGKHLLGL</sequence>
<dbReference type="Proteomes" id="UP000215043">
    <property type="component" value="Chromosome"/>
</dbReference>
<evidence type="ECO:0000313" key="3">
    <source>
        <dbReference type="Proteomes" id="UP000029737"/>
    </source>
</evidence>
<gene>
    <name evidence="1" type="ORF">CDG81_01955</name>
    <name evidence="2" type="ORF">IL38_19030</name>
</gene>
<organism evidence="1 4">
    <name type="scientific">Actinopolyspora erythraea</name>
    <dbReference type="NCBI Taxonomy" id="414996"/>
    <lineage>
        <taxon>Bacteria</taxon>
        <taxon>Bacillati</taxon>
        <taxon>Actinomycetota</taxon>
        <taxon>Actinomycetes</taxon>
        <taxon>Actinopolysporales</taxon>
        <taxon>Actinopolysporaceae</taxon>
        <taxon>Actinopolyspora</taxon>
    </lineage>
</organism>
<evidence type="ECO:0000313" key="1">
    <source>
        <dbReference type="EMBL" id="ASU77280.1"/>
    </source>
</evidence>
<dbReference type="AlphaFoldDB" id="A0A099D4G8"/>
<dbReference type="KEGG" id="aey:CDG81_01955"/>
<accession>A0A099D4G8</accession>
<evidence type="ECO:0000313" key="4">
    <source>
        <dbReference type="Proteomes" id="UP000215043"/>
    </source>
</evidence>
<reference evidence="1 4" key="2">
    <citation type="submission" date="2017-08" db="EMBL/GenBank/DDBJ databases">
        <title>The complete genome sequence of moderately halophilic actinomycete Actinopolyspora erythraea YIM 90600, the producer of novel erythromycin, novel actinopolysporins A-C and tubercidin.</title>
        <authorList>
            <person name="Yin M."/>
            <person name="Tang S."/>
        </authorList>
    </citation>
    <scope>NUCLEOTIDE SEQUENCE [LARGE SCALE GENOMIC DNA]</scope>
    <source>
        <strain evidence="1 4">YIM 90600</strain>
    </source>
</reference>
<evidence type="ECO:0008006" key="5">
    <source>
        <dbReference type="Google" id="ProtNLM"/>
    </source>
</evidence>
<dbReference type="OrthoDB" id="3700530at2"/>
<dbReference type="EMBL" id="CP022752">
    <property type="protein sequence ID" value="ASU77280.1"/>
    <property type="molecule type" value="Genomic_DNA"/>
</dbReference>
<dbReference type="EMBL" id="JPMV01000035">
    <property type="protein sequence ID" value="KGI80235.1"/>
    <property type="molecule type" value="Genomic_DNA"/>
</dbReference>
<evidence type="ECO:0000313" key="2">
    <source>
        <dbReference type="EMBL" id="KGI80235.1"/>
    </source>
</evidence>
<protein>
    <recommendedName>
        <fullName evidence="5">HNH endonuclease</fullName>
    </recommendedName>
</protein>